<evidence type="ECO:0000256" key="1">
    <source>
        <dbReference type="SAM" id="Phobius"/>
    </source>
</evidence>
<reference evidence="2 3" key="1">
    <citation type="submission" date="2022-01" db="EMBL/GenBank/DDBJ databases">
        <title>Whole genome-based taxonomy of the Shewanellaceae.</title>
        <authorList>
            <person name="Martin-Rodriguez A.J."/>
        </authorList>
    </citation>
    <scope>NUCLEOTIDE SEQUENCE [LARGE SCALE GENOMIC DNA]</scope>
    <source>
        <strain evidence="2 3">DSM 21332</strain>
    </source>
</reference>
<sequence>MMEQKARVIGQDSPDWVLVEVEMQSACNHCDNSDNCGTGSVAKAFSAKLQQFAVPADRRYEVGDLLKLGLPESVVLKSAALVYLLPLFGLLSGGLLGQVIGGQLGLNANALAMAGGLTGGFVCWWLGKRQARSLEAQAQPIILSYLGKQVTGQSA</sequence>
<feature type="transmembrane region" description="Helical" evidence="1">
    <location>
        <begin position="106"/>
        <end position="127"/>
    </location>
</feature>
<keyword evidence="1" id="KW-0812">Transmembrane</keyword>
<evidence type="ECO:0000313" key="2">
    <source>
        <dbReference type="EMBL" id="MCL2913406.1"/>
    </source>
</evidence>
<feature type="transmembrane region" description="Helical" evidence="1">
    <location>
        <begin position="80"/>
        <end position="100"/>
    </location>
</feature>
<keyword evidence="1" id="KW-1133">Transmembrane helix</keyword>
<keyword evidence="3" id="KW-1185">Reference proteome</keyword>
<dbReference type="Proteomes" id="UP001202831">
    <property type="component" value="Unassembled WGS sequence"/>
</dbReference>
<name>A0ABT0N4M5_9GAMM</name>
<accession>A0ABT0N4M5</accession>
<gene>
    <name evidence="2" type="ORF">L2725_06340</name>
</gene>
<protein>
    <submittedName>
        <fullName evidence="2">SoxR reducing system RseC family protein</fullName>
    </submittedName>
</protein>
<organism evidence="2 3">
    <name type="scientific">Shewanella corallii</name>
    <dbReference type="NCBI Taxonomy" id="560080"/>
    <lineage>
        <taxon>Bacteria</taxon>
        <taxon>Pseudomonadati</taxon>
        <taxon>Pseudomonadota</taxon>
        <taxon>Gammaproteobacteria</taxon>
        <taxon>Alteromonadales</taxon>
        <taxon>Shewanellaceae</taxon>
        <taxon>Shewanella</taxon>
    </lineage>
</organism>
<evidence type="ECO:0000313" key="3">
    <source>
        <dbReference type="Proteomes" id="UP001202831"/>
    </source>
</evidence>
<dbReference type="RefSeq" id="WP_249248182.1">
    <property type="nucleotide sequence ID" value="NZ_JAKIKT010000002.1"/>
</dbReference>
<dbReference type="PANTHER" id="PTHR35867">
    <property type="entry name" value="PROTEIN RSEC"/>
    <property type="match status" value="1"/>
</dbReference>
<comment type="caution">
    <text evidence="2">The sequence shown here is derived from an EMBL/GenBank/DDBJ whole genome shotgun (WGS) entry which is preliminary data.</text>
</comment>
<keyword evidence="1" id="KW-0472">Membrane</keyword>
<dbReference type="PIRSF" id="PIRSF004923">
    <property type="entry name" value="RseC"/>
    <property type="match status" value="1"/>
</dbReference>
<dbReference type="EMBL" id="JAKIKT010000002">
    <property type="protein sequence ID" value="MCL2913406.1"/>
    <property type="molecule type" value="Genomic_DNA"/>
</dbReference>
<dbReference type="InterPro" id="IPR026268">
    <property type="entry name" value="RseC"/>
</dbReference>
<dbReference type="InterPro" id="IPR007359">
    <property type="entry name" value="SigmaE_reg_RseC_MucC"/>
</dbReference>
<dbReference type="Pfam" id="PF04246">
    <property type="entry name" value="RseC_MucC"/>
    <property type="match status" value="1"/>
</dbReference>
<proteinExistence type="predicted"/>
<dbReference type="PANTHER" id="PTHR35867:SF1">
    <property type="entry name" value="PROTEIN RSEC"/>
    <property type="match status" value="1"/>
</dbReference>